<dbReference type="Proteomes" id="UP001171751">
    <property type="component" value="Unassembled WGS sequence"/>
</dbReference>
<keyword evidence="4 6" id="KW-0862">Zinc</keyword>
<dbReference type="Gene3D" id="1.20.140.70">
    <property type="entry name" value="Oligopeptidase f, N-terminal domain"/>
    <property type="match status" value="1"/>
</dbReference>
<dbReference type="Pfam" id="PF01432">
    <property type="entry name" value="Peptidase_M3"/>
    <property type="match status" value="1"/>
</dbReference>
<feature type="domain" description="Peptidase M3A/M3B catalytic" evidence="7">
    <location>
        <begin position="204"/>
        <end position="585"/>
    </location>
</feature>
<reference evidence="9" key="1">
    <citation type="submission" date="2023-07" db="EMBL/GenBank/DDBJ databases">
        <title>Between Cages and Wild: Unraveling the Impact of Captivity on Animal Microbiomes and Antimicrobial Resistance.</title>
        <authorList>
            <person name="Schmartz G.P."/>
            <person name="Rehner J."/>
            <person name="Schuff M.J."/>
            <person name="Becker S.L."/>
            <person name="Kravczyk M."/>
            <person name="Gurevich A."/>
            <person name="Francke R."/>
            <person name="Mueller R."/>
            <person name="Keller V."/>
            <person name="Keller A."/>
        </authorList>
    </citation>
    <scope>NUCLEOTIDE SEQUENCE</scope>
    <source>
        <strain evidence="9">S39M_St_73</strain>
    </source>
</reference>
<dbReference type="NCBIfam" id="TIGR00181">
    <property type="entry name" value="pepF"/>
    <property type="match status" value="1"/>
</dbReference>
<organism evidence="9 10">
    <name type="scientific">Atopococcus tabaci</name>
    <dbReference type="NCBI Taxonomy" id="269774"/>
    <lineage>
        <taxon>Bacteria</taxon>
        <taxon>Bacillati</taxon>
        <taxon>Bacillota</taxon>
        <taxon>Bacilli</taxon>
        <taxon>Lactobacillales</taxon>
        <taxon>Carnobacteriaceae</taxon>
        <taxon>Atopococcus</taxon>
    </lineage>
</organism>
<keyword evidence="10" id="KW-1185">Reference proteome</keyword>
<dbReference type="InterPro" id="IPR013647">
    <property type="entry name" value="OligopepF_N_dom"/>
</dbReference>
<gene>
    <name evidence="9" type="primary">pepF</name>
    <name evidence="9" type="ORF">Q4F26_01865</name>
</gene>
<proteinExistence type="inferred from homology"/>
<protein>
    <recommendedName>
        <fullName evidence="6">Oligopeptidase F</fullName>
        <ecNumber evidence="6">3.4.24.-</ecNumber>
    </recommendedName>
</protein>
<dbReference type="SUPFAM" id="SSF55486">
    <property type="entry name" value="Metalloproteases ('zincins'), catalytic domain"/>
    <property type="match status" value="1"/>
</dbReference>
<keyword evidence="3 6" id="KW-0378">Hydrolase</keyword>
<sequence>MKAIDSLKPREQVSEKFKWQLQDLFASEADFLAAVEDNRKQADHFERKYKNQLDDISTIIEALEVYNDNKKIADWIKEYAVLHSDTDITNPRNLERSRLAESVLSEIGAKLSFFKSEILAHPEEALAEIGQKAPKYKPYIRRLLLEKQEQLPFEIEEHLAELAPVLNQPLQIFEQIRSNDLDFGTFKVRGEEYPLSFVLYEEYYMYHSDTEIRRASYDQFSKVLQRHQNGMAAVYYTQVKKEKIISEARGYKSVFDYLLVDQEVTREMYDRQIDTIMKDFAPIMRKYITHLKEENDLDVMYYADLKMDLDAKIDKTVDIDQGRDYIEGAIQPLGPDYVATIMQAFNERWIDFSRNKGKRTGASCTSPYGKHPYIILSWADRLDTVYTLIHELGHAGQALFTEKKEPISSVQPSLYITEAYSTFNELLLTDHMISQTENKREERAVWSTMISKTYFHNFVTHLLEAGYQREVYRLVDKKKGFSASDLNRLKREVLEEFWQDTVELEEGAELTWMRQRHYYRGLYPFTYSAGLTISTQAFLNYKENGQEAIDQWLEFLSLGSSLPPVDAARVLGLDMTGNEPLIQTIKYLDQVVDHIIKLSNSLKND</sequence>
<dbReference type="GO" id="GO:0004222">
    <property type="term" value="F:metalloendopeptidase activity"/>
    <property type="evidence" value="ECO:0007669"/>
    <property type="project" value="UniProtKB-UniRule"/>
</dbReference>
<dbReference type="InterPro" id="IPR001567">
    <property type="entry name" value="Pept_M3A_M3B_dom"/>
</dbReference>
<dbReference type="InterPro" id="IPR004438">
    <property type="entry name" value="Peptidase_M3B"/>
</dbReference>
<dbReference type="GO" id="GO:0046872">
    <property type="term" value="F:metal ion binding"/>
    <property type="evidence" value="ECO:0007669"/>
    <property type="project" value="UniProtKB-UniRule"/>
</dbReference>
<dbReference type="AlphaFoldDB" id="A0AA43UBT2"/>
<evidence type="ECO:0000256" key="5">
    <source>
        <dbReference type="ARBA" id="ARBA00023049"/>
    </source>
</evidence>
<evidence type="ECO:0000256" key="2">
    <source>
        <dbReference type="ARBA" id="ARBA00022723"/>
    </source>
</evidence>
<dbReference type="CDD" id="cd09609">
    <property type="entry name" value="M3B_PepF"/>
    <property type="match status" value="1"/>
</dbReference>
<keyword evidence="2 6" id="KW-0479">Metal-binding</keyword>
<dbReference type="GO" id="GO:0006508">
    <property type="term" value="P:proteolysis"/>
    <property type="evidence" value="ECO:0007669"/>
    <property type="project" value="UniProtKB-KW"/>
</dbReference>
<dbReference type="InterPro" id="IPR042088">
    <property type="entry name" value="OligoPept_F_C"/>
</dbReference>
<accession>A0AA43UBT2</accession>
<comment type="function">
    <text evidence="6">Has oligopeptidase activity and degrades a variety of small bioactive peptides.</text>
</comment>
<dbReference type="EMBL" id="JAUNQW010000005">
    <property type="protein sequence ID" value="MDO5457070.1"/>
    <property type="molecule type" value="Genomic_DNA"/>
</dbReference>
<evidence type="ECO:0000313" key="9">
    <source>
        <dbReference type="EMBL" id="MDO5457070.1"/>
    </source>
</evidence>
<comment type="cofactor">
    <cofactor evidence="6">
        <name>Zn(2+)</name>
        <dbReference type="ChEBI" id="CHEBI:29105"/>
    </cofactor>
    <text evidence="6">Binds 1 zinc ion.</text>
</comment>
<evidence type="ECO:0000256" key="3">
    <source>
        <dbReference type="ARBA" id="ARBA00022801"/>
    </source>
</evidence>
<keyword evidence="1 6" id="KW-0645">Protease</keyword>
<feature type="domain" description="Oligopeptidase F N-terminal" evidence="8">
    <location>
        <begin position="117"/>
        <end position="183"/>
    </location>
</feature>
<dbReference type="Pfam" id="PF08439">
    <property type="entry name" value="Peptidase_M3_N"/>
    <property type="match status" value="1"/>
</dbReference>
<dbReference type="EC" id="3.4.24.-" evidence="6"/>
<evidence type="ECO:0000256" key="1">
    <source>
        <dbReference type="ARBA" id="ARBA00022670"/>
    </source>
</evidence>
<evidence type="ECO:0000313" key="10">
    <source>
        <dbReference type="Proteomes" id="UP001171751"/>
    </source>
</evidence>
<comment type="similarity">
    <text evidence="6">Belongs to the peptidase M3B family.</text>
</comment>
<evidence type="ECO:0000256" key="4">
    <source>
        <dbReference type="ARBA" id="ARBA00022833"/>
    </source>
</evidence>
<evidence type="ECO:0000259" key="7">
    <source>
        <dbReference type="Pfam" id="PF01432"/>
    </source>
</evidence>
<evidence type="ECO:0000259" key="8">
    <source>
        <dbReference type="Pfam" id="PF08439"/>
    </source>
</evidence>
<dbReference type="Gene3D" id="1.10.1370.20">
    <property type="entry name" value="Oligoendopeptidase f, C-terminal domain"/>
    <property type="match status" value="1"/>
</dbReference>
<name>A0AA43UBT2_9LACT</name>
<dbReference type="InterPro" id="IPR034009">
    <property type="entry name" value="M3B_PepF_4"/>
</dbReference>
<comment type="caution">
    <text evidence="9">The sequence shown here is derived from an EMBL/GenBank/DDBJ whole genome shotgun (WGS) entry which is preliminary data.</text>
</comment>
<keyword evidence="5 6" id="KW-0482">Metalloprotease</keyword>
<evidence type="ECO:0000256" key="6">
    <source>
        <dbReference type="RuleBase" id="RU368091"/>
    </source>
</evidence>